<proteinExistence type="predicted"/>
<feature type="region of interest" description="Disordered" evidence="1">
    <location>
        <begin position="176"/>
        <end position="204"/>
    </location>
</feature>
<protein>
    <submittedName>
        <fullName evidence="2">Uncharacterized protein</fullName>
    </submittedName>
</protein>
<comment type="caution">
    <text evidence="2">The sequence shown here is derived from an EMBL/GenBank/DDBJ whole genome shotgun (WGS) entry which is preliminary data.</text>
</comment>
<dbReference type="AlphaFoldDB" id="A0A1Y2HVW5"/>
<evidence type="ECO:0000313" key="3">
    <source>
        <dbReference type="Proteomes" id="UP000193411"/>
    </source>
</evidence>
<feature type="region of interest" description="Disordered" evidence="1">
    <location>
        <begin position="31"/>
        <end position="84"/>
    </location>
</feature>
<sequence length="224" mass="24674">MVQQGKLEVLRKLKEIGVPLNVKDGLAVEVAHPPPVESETQLAKRAPGKRAAADEHGSTTSNKRLRKTLSNSSSSAAPSLHSRPFAEPSSLELDEFCSLLLTHNAPISDKALAVAIMAYPALSTASLRQRHSQSQGREDLIPLLIEYGGVPEFNQVQGIMERFFLFFRNNVDREKVARESKDARRNGRNTGHGGPILGFGEPAKRARVQEPLEQCYINKLRESS</sequence>
<accession>A0A1Y2HVW5</accession>
<reference evidence="2 3" key="1">
    <citation type="submission" date="2016-07" db="EMBL/GenBank/DDBJ databases">
        <title>Pervasive Adenine N6-methylation of Active Genes in Fungi.</title>
        <authorList>
            <consortium name="DOE Joint Genome Institute"/>
            <person name="Mondo S.J."/>
            <person name="Dannebaum R.O."/>
            <person name="Kuo R.C."/>
            <person name="Labutti K."/>
            <person name="Haridas S."/>
            <person name="Kuo A."/>
            <person name="Salamov A."/>
            <person name="Ahrendt S.R."/>
            <person name="Lipzen A."/>
            <person name="Sullivan W."/>
            <person name="Andreopoulos W.B."/>
            <person name="Clum A."/>
            <person name="Lindquist E."/>
            <person name="Daum C."/>
            <person name="Ramamoorthy G.K."/>
            <person name="Gryganskyi A."/>
            <person name="Culley D."/>
            <person name="Magnuson J.K."/>
            <person name="James T.Y."/>
            <person name="O'Malley M.A."/>
            <person name="Stajich J.E."/>
            <person name="Spatafora J.W."/>
            <person name="Visel A."/>
            <person name="Grigoriev I.V."/>
        </authorList>
    </citation>
    <scope>NUCLEOTIDE SEQUENCE [LARGE SCALE GENOMIC DNA]</scope>
    <source>
        <strain evidence="2 3">PL171</strain>
    </source>
</reference>
<gene>
    <name evidence="2" type="ORF">BCR44DRAFT_1483917</name>
</gene>
<name>A0A1Y2HVW5_9FUNG</name>
<evidence type="ECO:0000313" key="2">
    <source>
        <dbReference type="EMBL" id="ORZ37901.1"/>
    </source>
</evidence>
<dbReference type="EMBL" id="MCFL01000011">
    <property type="protein sequence ID" value="ORZ37901.1"/>
    <property type="molecule type" value="Genomic_DNA"/>
</dbReference>
<dbReference type="Proteomes" id="UP000193411">
    <property type="component" value="Unassembled WGS sequence"/>
</dbReference>
<evidence type="ECO:0000256" key="1">
    <source>
        <dbReference type="SAM" id="MobiDB-lite"/>
    </source>
</evidence>
<feature type="compositionally biased region" description="Low complexity" evidence="1">
    <location>
        <begin position="69"/>
        <end position="82"/>
    </location>
</feature>
<organism evidence="2 3">
    <name type="scientific">Catenaria anguillulae PL171</name>
    <dbReference type="NCBI Taxonomy" id="765915"/>
    <lineage>
        <taxon>Eukaryota</taxon>
        <taxon>Fungi</taxon>
        <taxon>Fungi incertae sedis</taxon>
        <taxon>Blastocladiomycota</taxon>
        <taxon>Blastocladiomycetes</taxon>
        <taxon>Blastocladiales</taxon>
        <taxon>Catenariaceae</taxon>
        <taxon>Catenaria</taxon>
    </lineage>
</organism>
<feature type="compositionally biased region" description="Basic and acidic residues" evidence="1">
    <location>
        <begin position="176"/>
        <end position="185"/>
    </location>
</feature>
<keyword evidence="3" id="KW-1185">Reference proteome</keyword>